<dbReference type="AlphaFoldDB" id="A0A495PKP6"/>
<evidence type="ECO:0000313" key="1">
    <source>
        <dbReference type="EMBL" id="RKS50556.1"/>
    </source>
</evidence>
<gene>
    <name evidence="1" type="ORF">BC962_2327</name>
</gene>
<dbReference type="InterPro" id="IPR032710">
    <property type="entry name" value="NTF2-like_dom_sf"/>
</dbReference>
<evidence type="ECO:0000313" key="2">
    <source>
        <dbReference type="Proteomes" id="UP000276282"/>
    </source>
</evidence>
<dbReference type="GO" id="GO:0016853">
    <property type="term" value="F:isomerase activity"/>
    <property type="evidence" value="ECO:0007669"/>
    <property type="project" value="UniProtKB-KW"/>
</dbReference>
<reference evidence="1 2" key="1">
    <citation type="submission" date="2018-10" db="EMBL/GenBank/DDBJ databases">
        <title>Genomic Encyclopedia of Archaeal and Bacterial Type Strains, Phase II (KMG-II): from individual species to whole genera.</title>
        <authorList>
            <person name="Goeker M."/>
        </authorList>
    </citation>
    <scope>NUCLEOTIDE SEQUENCE [LARGE SCALE GENOMIC DNA]</scope>
    <source>
        <strain evidence="1 2">DSM 19839</strain>
    </source>
</reference>
<dbReference type="SUPFAM" id="SSF54427">
    <property type="entry name" value="NTF2-like"/>
    <property type="match status" value="1"/>
</dbReference>
<proteinExistence type="predicted"/>
<dbReference type="InterPro" id="IPR009959">
    <property type="entry name" value="Cyclase_SnoaL-like"/>
</dbReference>
<dbReference type="EMBL" id="RBLG01000003">
    <property type="protein sequence ID" value="RKS50556.1"/>
    <property type="molecule type" value="Genomic_DNA"/>
</dbReference>
<name>A0A495PKP6_9FLAO</name>
<dbReference type="RefSeq" id="WP_121346160.1">
    <property type="nucleotide sequence ID" value="NZ_RBLG01000003.1"/>
</dbReference>
<dbReference type="Proteomes" id="UP000276282">
    <property type="component" value="Unassembled WGS sequence"/>
</dbReference>
<dbReference type="Pfam" id="PF07366">
    <property type="entry name" value="SnoaL"/>
    <property type="match status" value="1"/>
</dbReference>
<dbReference type="PANTHER" id="PTHR38436">
    <property type="entry name" value="POLYKETIDE CYCLASE SNOAL-LIKE DOMAIN"/>
    <property type="match status" value="1"/>
</dbReference>
<dbReference type="PANTHER" id="PTHR38436:SF1">
    <property type="entry name" value="ESTER CYCLASE"/>
    <property type="match status" value="1"/>
</dbReference>
<dbReference type="OrthoDB" id="7876517at2"/>
<protein>
    <submittedName>
        <fullName evidence="1">Steroid delta-isomerase-like uncharacterized protein</fullName>
    </submittedName>
</protein>
<dbReference type="GO" id="GO:0030638">
    <property type="term" value="P:polyketide metabolic process"/>
    <property type="evidence" value="ECO:0007669"/>
    <property type="project" value="InterPro"/>
</dbReference>
<organism evidence="1 2">
    <name type="scientific">Gillisia mitskevichiae</name>
    <dbReference type="NCBI Taxonomy" id="270921"/>
    <lineage>
        <taxon>Bacteria</taxon>
        <taxon>Pseudomonadati</taxon>
        <taxon>Bacteroidota</taxon>
        <taxon>Flavobacteriia</taxon>
        <taxon>Flavobacteriales</taxon>
        <taxon>Flavobacteriaceae</taxon>
        <taxon>Gillisia</taxon>
    </lineage>
</organism>
<keyword evidence="2" id="KW-1185">Reference proteome</keyword>
<sequence>MSKDKNVKAQEKFGEAVNTGNLEMIRDVVSEKVKDHDPADIQGPGAQGFIDFFGMMRSAFPDFEVEVKNLVTDEDHVCFAYTASGTHKGEFMGVSPTGKQFSVRGMQIGRFEDNKLVERWGATDELGILKQLGVKPV</sequence>
<dbReference type="Gene3D" id="3.10.450.50">
    <property type="match status" value="1"/>
</dbReference>
<keyword evidence="1" id="KW-0413">Isomerase</keyword>
<comment type="caution">
    <text evidence="1">The sequence shown here is derived from an EMBL/GenBank/DDBJ whole genome shotgun (WGS) entry which is preliminary data.</text>
</comment>
<accession>A0A495PKP6</accession>